<evidence type="ECO:0000313" key="1">
    <source>
        <dbReference type="EMBL" id="KAL3887376.1"/>
    </source>
</evidence>
<dbReference type="Proteomes" id="UP001634394">
    <property type="component" value="Unassembled WGS sequence"/>
</dbReference>
<dbReference type="AlphaFoldDB" id="A0ABD3XME6"/>
<name>A0ABD3XME6_SINWO</name>
<proteinExistence type="predicted"/>
<feature type="non-terminal residue" evidence="1">
    <location>
        <position position="93"/>
    </location>
</feature>
<comment type="caution">
    <text evidence="1">The sequence shown here is derived from an EMBL/GenBank/DDBJ whole genome shotgun (WGS) entry which is preliminary data.</text>
</comment>
<dbReference type="EMBL" id="JBJQND010000002">
    <property type="protein sequence ID" value="KAL3887376.1"/>
    <property type="molecule type" value="Genomic_DNA"/>
</dbReference>
<gene>
    <name evidence="1" type="ORF">ACJMK2_027318</name>
</gene>
<reference evidence="1 2" key="1">
    <citation type="submission" date="2024-11" db="EMBL/GenBank/DDBJ databases">
        <title>Chromosome-level genome assembly of the freshwater bivalve Anodonta woodiana.</title>
        <authorList>
            <person name="Chen X."/>
        </authorList>
    </citation>
    <scope>NUCLEOTIDE SEQUENCE [LARGE SCALE GENOMIC DNA]</scope>
    <source>
        <strain evidence="1">MN2024</strain>
        <tissue evidence="1">Gills</tissue>
    </source>
</reference>
<sequence length="93" mass="10449">MISLSADKPSPKPGEDVNISATVQDQCTITWMNNASGNTLAVCLADNCTSYVTKRYRFTYQGVNIANFNWSEDGFVWKAQCNFDMNYCIFSKP</sequence>
<accession>A0ABD3XME6</accession>
<organism evidence="1 2">
    <name type="scientific">Sinanodonta woodiana</name>
    <name type="common">Chinese pond mussel</name>
    <name type="synonym">Anodonta woodiana</name>
    <dbReference type="NCBI Taxonomy" id="1069815"/>
    <lineage>
        <taxon>Eukaryota</taxon>
        <taxon>Metazoa</taxon>
        <taxon>Spiralia</taxon>
        <taxon>Lophotrochozoa</taxon>
        <taxon>Mollusca</taxon>
        <taxon>Bivalvia</taxon>
        <taxon>Autobranchia</taxon>
        <taxon>Heteroconchia</taxon>
        <taxon>Palaeoheterodonta</taxon>
        <taxon>Unionida</taxon>
        <taxon>Unionoidea</taxon>
        <taxon>Unionidae</taxon>
        <taxon>Unioninae</taxon>
        <taxon>Sinanodonta</taxon>
    </lineage>
</organism>
<protein>
    <submittedName>
        <fullName evidence="1">Uncharacterized protein</fullName>
    </submittedName>
</protein>
<keyword evidence="2" id="KW-1185">Reference proteome</keyword>
<evidence type="ECO:0000313" key="2">
    <source>
        <dbReference type="Proteomes" id="UP001634394"/>
    </source>
</evidence>